<evidence type="ECO:0000256" key="3">
    <source>
        <dbReference type="SAM" id="Phobius"/>
    </source>
</evidence>
<evidence type="ECO:0000256" key="1">
    <source>
        <dbReference type="ARBA" id="ARBA00022612"/>
    </source>
</evidence>
<keyword evidence="6" id="KW-1185">Reference proteome</keyword>
<name>A0A518G4W8_9BACT</name>
<evidence type="ECO:0000256" key="2">
    <source>
        <dbReference type="SAM" id="MobiDB-lite"/>
    </source>
</evidence>
<feature type="compositionally biased region" description="Polar residues" evidence="2">
    <location>
        <begin position="700"/>
        <end position="713"/>
    </location>
</feature>
<reference evidence="5 6" key="1">
    <citation type="submission" date="2019-02" db="EMBL/GenBank/DDBJ databases">
        <title>Deep-cultivation of Planctomycetes and their phenomic and genomic characterization uncovers novel biology.</title>
        <authorList>
            <person name="Wiegand S."/>
            <person name="Jogler M."/>
            <person name="Boedeker C."/>
            <person name="Pinto D."/>
            <person name="Vollmers J."/>
            <person name="Rivas-Marin E."/>
            <person name="Kohn T."/>
            <person name="Peeters S.H."/>
            <person name="Heuer A."/>
            <person name="Rast P."/>
            <person name="Oberbeckmann S."/>
            <person name="Bunk B."/>
            <person name="Jeske O."/>
            <person name="Meyerdierks A."/>
            <person name="Storesund J.E."/>
            <person name="Kallscheuer N."/>
            <person name="Luecker S."/>
            <person name="Lage O.M."/>
            <person name="Pohl T."/>
            <person name="Merkel B.J."/>
            <person name="Hornburger P."/>
            <person name="Mueller R.-W."/>
            <person name="Bruemmer F."/>
            <person name="Labrenz M."/>
            <person name="Spormann A.M."/>
            <person name="Op den Camp H."/>
            <person name="Overmann J."/>
            <person name="Amann R."/>
            <person name="Jetten M.S.M."/>
            <person name="Mascher T."/>
            <person name="Medema M.H."/>
            <person name="Devos D.P."/>
            <person name="Kaster A.-K."/>
            <person name="Ovreas L."/>
            <person name="Rohde M."/>
            <person name="Galperin M.Y."/>
            <person name="Jogler C."/>
        </authorList>
    </citation>
    <scope>NUCLEOTIDE SEQUENCE [LARGE SCALE GENOMIC DNA]</scope>
    <source>
        <strain evidence="5 6">Q31a</strain>
    </source>
</reference>
<evidence type="ECO:0000259" key="4">
    <source>
        <dbReference type="Pfam" id="PF10145"/>
    </source>
</evidence>
<keyword evidence="1" id="KW-1188">Viral release from host cell</keyword>
<protein>
    <submittedName>
        <fullName evidence="5">Phage-related minor tail protein</fullName>
    </submittedName>
</protein>
<dbReference type="KEGG" id="ahel:Q31a_18910"/>
<feature type="compositionally biased region" description="Basic and acidic residues" evidence="2">
    <location>
        <begin position="671"/>
        <end position="695"/>
    </location>
</feature>
<feature type="compositionally biased region" description="Polar residues" evidence="2">
    <location>
        <begin position="759"/>
        <end position="773"/>
    </location>
</feature>
<dbReference type="PANTHER" id="PTHR37813:SF1">
    <property type="entry name" value="FELS-2 PROPHAGE PROTEIN"/>
    <property type="match status" value="1"/>
</dbReference>
<feature type="transmembrane region" description="Helical" evidence="3">
    <location>
        <begin position="412"/>
        <end position="442"/>
    </location>
</feature>
<gene>
    <name evidence="5" type="ORF">Q31a_18910</name>
</gene>
<feature type="transmembrane region" description="Helical" evidence="3">
    <location>
        <begin position="380"/>
        <end position="406"/>
    </location>
</feature>
<dbReference type="InterPro" id="IPR010090">
    <property type="entry name" value="Phage_tape_meas"/>
</dbReference>
<accession>A0A518G4W8</accession>
<keyword evidence="3" id="KW-0472">Membrane</keyword>
<dbReference type="PANTHER" id="PTHR37813">
    <property type="entry name" value="FELS-2 PROPHAGE PROTEIN"/>
    <property type="match status" value="1"/>
</dbReference>
<keyword evidence="3" id="KW-0812">Transmembrane</keyword>
<dbReference type="RefSeq" id="WP_145076623.1">
    <property type="nucleotide sequence ID" value="NZ_CP036298.1"/>
</dbReference>
<feature type="region of interest" description="Disordered" evidence="2">
    <location>
        <begin position="756"/>
        <end position="778"/>
    </location>
</feature>
<dbReference type="NCBIfam" id="TIGR01760">
    <property type="entry name" value="tape_meas_TP901"/>
    <property type="match status" value="1"/>
</dbReference>
<dbReference type="Proteomes" id="UP000318017">
    <property type="component" value="Chromosome"/>
</dbReference>
<evidence type="ECO:0000313" key="5">
    <source>
        <dbReference type="EMBL" id="QDV23589.1"/>
    </source>
</evidence>
<dbReference type="Pfam" id="PF10145">
    <property type="entry name" value="PhageMin_Tail"/>
    <property type="match status" value="1"/>
</dbReference>
<feature type="region of interest" description="Disordered" evidence="2">
    <location>
        <begin position="671"/>
        <end position="713"/>
    </location>
</feature>
<sequence>MAAKDIEAGRAHVLIRLRDQVSAGLKKTERNFAKFGRSFATAGLALGAAAGGPLVRVMQVFGGFDAAMARVSAITNGTTDELAKLRAEAKRLGATTQFSATQAAEGMVFLGMAGFNTQQVLAGIGPVLNVAAAGMLDLGRAADIVSDATTAFGLTAEDTGRVADVMAKTATSSNTSIEQMGEAFTYAAAQGKAAGQTVEDVSAALGVLGNSGLKASIAGTGVQGIFKRLVQPDALAMLRSMGVSLADSAGNIRPLTALMGDLQKATSRMTQLKKLQTFEELFGLHSKSAIILSDNASALEELTGKLYNATGAADSMASKMQDSVMGRWLGFTSAFEAIHVALGEAFKGPTQSVLAFGATSMRVIAAFIDGNQTLFKTIGLIAGGIAAVGIVLTTVGFSFLAASFAVGGLATAISFLASIIGFVFSPLGLAVAVLIGLGIAAYQFRSQLAAAFSSVAEYFRPLIDGIGHVWEIFSETFGAIVAELQGGNLGNAAGIAWLGFVAAAWQGVAELGGAIDAALGFFQAWIPGVDNVRTYITGAFASIGQSILAGRWDLAGAIAMTKLKLAVAHGWGAITNVWAGAMTGIGTIWDFTIYGLRSTWNALATAIRASVFIITDVFTSIIDRLDQLWTSFASTAARIDAWMTGSKMHSNLADKYTSDFAARTAARKAASDKERAAIGRSQREGQARIDSDLNRRVTGRVQSEQGVNNRNQARQAQLRAEIANLERQAATAYAGAGAPTIENVAAKARNDLEKAIADSQKQAQAGTQGNGPTNAALRRQAGVGGGQLAKITSSGTFSAAAAAQALGFDTRPAEQTAKNTKKIVQLIQNNRGGALFT</sequence>
<proteinExistence type="predicted"/>
<organism evidence="5 6">
    <name type="scientific">Aureliella helgolandensis</name>
    <dbReference type="NCBI Taxonomy" id="2527968"/>
    <lineage>
        <taxon>Bacteria</taxon>
        <taxon>Pseudomonadati</taxon>
        <taxon>Planctomycetota</taxon>
        <taxon>Planctomycetia</taxon>
        <taxon>Pirellulales</taxon>
        <taxon>Pirellulaceae</taxon>
        <taxon>Aureliella</taxon>
    </lineage>
</organism>
<dbReference type="EMBL" id="CP036298">
    <property type="protein sequence ID" value="QDV23589.1"/>
    <property type="molecule type" value="Genomic_DNA"/>
</dbReference>
<keyword evidence="3" id="KW-1133">Transmembrane helix</keyword>
<dbReference type="AlphaFoldDB" id="A0A518G4W8"/>
<evidence type="ECO:0000313" key="6">
    <source>
        <dbReference type="Proteomes" id="UP000318017"/>
    </source>
</evidence>
<dbReference type="OrthoDB" id="9780715at2"/>
<feature type="domain" description="Phage tail tape measure protein" evidence="4">
    <location>
        <begin position="87"/>
        <end position="283"/>
    </location>
</feature>